<name>A0ABY6AQ89_9PSED</name>
<evidence type="ECO:0000256" key="1">
    <source>
        <dbReference type="SAM" id="SignalP"/>
    </source>
</evidence>
<evidence type="ECO:0000313" key="3">
    <source>
        <dbReference type="Proteomes" id="UP001064504"/>
    </source>
</evidence>
<dbReference type="InterPro" id="IPR008966">
    <property type="entry name" value="Adhesion_dom_sf"/>
</dbReference>
<dbReference type="Proteomes" id="UP001064504">
    <property type="component" value="Chromosome"/>
</dbReference>
<feature type="signal peptide" evidence="1">
    <location>
        <begin position="1"/>
        <end position="35"/>
    </location>
</feature>
<dbReference type="EMBL" id="CP104557">
    <property type="protein sequence ID" value="UXH41806.1"/>
    <property type="molecule type" value="Genomic_DNA"/>
</dbReference>
<feature type="chain" id="PRO_5046958560" evidence="1">
    <location>
        <begin position="36"/>
        <end position="309"/>
    </location>
</feature>
<gene>
    <name evidence="2" type="ORF">N5C08_09900</name>
</gene>
<keyword evidence="1" id="KW-0732">Signal</keyword>
<evidence type="ECO:0000313" key="2">
    <source>
        <dbReference type="EMBL" id="UXH41806.1"/>
    </source>
</evidence>
<protein>
    <submittedName>
        <fullName evidence="2">Fimbrial protein</fullName>
    </submittedName>
</protein>
<dbReference type="Gene3D" id="2.60.40.1090">
    <property type="entry name" value="Fimbrial-type adhesion domain"/>
    <property type="match status" value="1"/>
</dbReference>
<dbReference type="InterPro" id="IPR036937">
    <property type="entry name" value="Adhesion_dom_fimbrial_sf"/>
</dbReference>
<accession>A0ABY6AQ89</accession>
<dbReference type="RefSeq" id="WP_261745304.1">
    <property type="nucleotide sequence ID" value="NZ_CP104557.1"/>
</dbReference>
<keyword evidence="3" id="KW-1185">Reference proteome</keyword>
<dbReference type="SUPFAM" id="SSF49401">
    <property type="entry name" value="Bacterial adhesins"/>
    <property type="match status" value="1"/>
</dbReference>
<organism evidence="2 3">
    <name type="scientific">Pseudomonas promysalinigenes</name>
    <dbReference type="NCBI Taxonomy" id="485898"/>
    <lineage>
        <taxon>Bacteria</taxon>
        <taxon>Pseudomonadati</taxon>
        <taxon>Pseudomonadota</taxon>
        <taxon>Gammaproteobacteria</taxon>
        <taxon>Pseudomonadales</taxon>
        <taxon>Pseudomonadaceae</taxon>
        <taxon>Pseudomonas</taxon>
    </lineage>
</organism>
<sequence>MSYRGIKMILPDTRHTLGMLVLACLAVLFSAPAQAFIENNVQCTRPAGAPGVQDLGAVSPGQDISFVILLDCKVLRRYPIGLNLSYTSGYTQNPVGPKFEVGSNGRRVSEGGMGSTAGVCLPATCTALPVGYRFQTVVVFKGVAGTKPGKYVFLYGLFATSLGWENYSDAVTAGVMFYTVENPACSLVSSDTANLQFGTLSSADFSAASQTAYIDLSCKSATQATVKLTPTQSVVDSAAGISATTLAGLSMVSNWADTGAAVNFSTTRSLNFNAGSNTLGLRFQPRLNSPSVQPVGSFSSQYTLTITYL</sequence>
<reference evidence="2" key="1">
    <citation type="submission" date="2022-09" db="EMBL/GenBank/DDBJ databases">
        <title>Complete genome sequence of Pseudomonas promysalinigenes strain RL-WG26, a newly isolated PGPR with the potential for plant salinity stress alleviation.</title>
        <authorList>
            <person name="Ren L."/>
            <person name="Wang G."/>
            <person name="Hu H."/>
        </authorList>
    </citation>
    <scope>NUCLEOTIDE SEQUENCE</scope>
    <source>
        <strain evidence="2">RL-WG26</strain>
    </source>
</reference>
<proteinExistence type="predicted"/>